<dbReference type="EMBL" id="UYRV01012064">
    <property type="protein sequence ID" value="VDK58619.1"/>
    <property type="molecule type" value="Genomic_DNA"/>
</dbReference>
<accession>A0A3P6RDL8</accession>
<dbReference type="PANTHER" id="PTHR32055:SF1">
    <property type="entry name" value="INTEGRIN BETA-1-BINDING PROTEIN 1"/>
    <property type="match status" value="1"/>
</dbReference>
<sequence length="149" mass="17202">VNVRVSKYGVWISRDVDSATVDRIPLVNIVFSVAYNDGDNRFNVAMIVKARQYEPEYKCYVFQCRSMREADEFLRKIDQLFNSMVWYKSIRPVVLAASALAYGANKAALFDDGGKNERRPYDAVLTMEEKRKKAKQAIKRQMVNFCLVV</sequence>
<dbReference type="OrthoDB" id="10060702at2759"/>
<dbReference type="Pfam" id="PF10480">
    <property type="entry name" value="ICAP-1_inte_bdg"/>
    <property type="match status" value="1"/>
</dbReference>
<organism evidence="1 2">
    <name type="scientific">Cylicostephanus goldi</name>
    <name type="common">Nematode worm</name>
    <dbReference type="NCBI Taxonomy" id="71465"/>
    <lineage>
        <taxon>Eukaryota</taxon>
        <taxon>Metazoa</taxon>
        <taxon>Ecdysozoa</taxon>
        <taxon>Nematoda</taxon>
        <taxon>Chromadorea</taxon>
        <taxon>Rhabditida</taxon>
        <taxon>Rhabditina</taxon>
        <taxon>Rhabditomorpha</taxon>
        <taxon>Strongyloidea</taxon>
        <taxon>Strongylidae</taxon>
        <taxon>Cylicostephanus</taxon>
    </lineage>
</organism>
<proteinExistence type="predicted"/>
<dbReference type="GO" id="GO:0001726">
    <property type="term" value="C:ruffle"/>
    <property type="evidence" value="ECO:0007669"/>
    <property type="project" value="TreeGrafter"/>
</dbReference>
<dbReference type="Gene3D" id="6.20.360.10">
    <property type="match status" value="1"/>
</dbReference>
<gene>
    <name evidence="1" type="ORF">CGOC_LOCUS4381</name>
</gene>
<dbReference type="InterPro" id="IPR019517">
    <property type="entry name" value="Integrin-bd_ICAP-1"/>
</dbReference>
<feature type="non-terminal residue" evidence="1">
    <location>
        <position position="1"/>
    </location>
</feature>
<reference evidence="1 2" key="1">
    <citation type="submission" date="2018-11" db="EMBL/GenBank/DDBJ databases">
        <authorList>
            <consortium name="Pathogen Informatics"/>
        </authorList>
    </citation>
    <scope>NUCLEOTIDE SEQUENCE [LARGE SCALE GENOMIC DNA]</scope>
</reference>
<dbReference type="GO" id="GO:0005856">
    <property type="term" value="C:cytoskeleton"/>
    <property type="evidence" value="ECO:0007669"/>
    <property type="project" value="TreeGrafter"/>
</dbReference>
<dbReference type="AlphaFoldDB" id="A0A3P6RDL8"/>
<evidence type="ECO:0000313" key="2">
    <source>
        <dbReference type="Proteomes" id="UP000271889"/>
    </source>
</evidence>
<dbReference type="GO" id="GO:0051895">
    <property type="term" value="P:negative regulation of focal adhesion assembly"/>
    <property type="evidence" value="ECO:0007669"/>
    <property type="project" value="TreeGrafter"/>
</dbReference>
<dbReference type="GO" id="GO:1900025">
    <property type="term" value="P:negative regulation of substrate adhesion-dependent cell spreading"/>
    <property type="evidence" value="ECO:0007669"/>
    <property type="project" value="TreeGrafter"/>
</dbReference>
<dbReference type="GO" id="GO:0030027">
    <property type="term" value="C:lamellipodium"/>
    <property type="evidence" value="ECO:0007669"/>
    <property type="project" value="TreeGrafter"/>
</dbReference>
<dbReference type="CDD" id="cd00934">
    <property type="entry name" value="PTB"/>
    <property type="match status" value="1"/>
</dbReference>
<protein>
    <recommendedName>
        <fullName evidence="3">PID domain-containing protein</fullName>
    </recommendedName>
</protein>
<evidence type="ECO:0008006" key="3">
    <source>
        <dbReference type="Google" id="ProtNLM"/>
    </source>
</evidence>
<name>A0A3P6RDL8_CYLGO</name>
<keyword evidence="2" id="KW-1185">Reference proteome</keyword>
<evidence type="ECO:0000313" key="1">
    <source>
        <dbReference type="EMBL" id="VDK58619.1"/>
    </source>
</evidence>
<dbReference type="GO" id="GO:0005178">
    <property type="term" value="F:integrin binding"/>
    <property type="evidence" value="ECO:0007669"/>
    <property type="project" value="TreeGrafter"/>
</dbReference>
<dbReference type="GO" id="GO:0071944">
    <property type="term" value="C:cell periphery"/>
    <property type="evidence" value="ECO:0007669"/>
    <property type="project" value="TreeGrafter"/>
</dbReference>
<dbReference type="PANTHER" id="PTHR32055">
    <property type="entry name" value="INTEGRIN BETA-1-BINDING PROTEIN 1"/>
    <property type="match status" value="1"/>
</dbReference>
<dbReference type="Proteomes" id="UP000271889">
    <property type="component" value="Unassembled WGS sequence"/>
</dbReference>